<proteinExistence type="evidence at transcript level"/>
<dbReference type="GO" id="GO:0030515">
    <property type="term" value="F:snoRNA binding"/>
    <property type="evidence" value="ECO:0007669"/>
    <property type="project" value="InterPro"/>
</dbReference>
<dbReference type="PANTHER" id="PTHR23271">
    <property type="entry name" value="HEPATOCELLULAR CARCINOMA-ASSOCIATED ANTIGEN 66"/>
    <property type="match status" value="1"/>
</dbReference>
<dbReference type="SMART" id="SM00386">
    <property type="entry name" value="HAT"/>
    <property type="match status" value="6"/>
</dbReference>
<evidence type="ECO:0000259" key="7">
    <source>
        <dbReference type="Pfam" id="PF08640"/>
    </source>
</evidence>
<dbReference type="Pfam" id="PF24892">
    <property type="entry name" value="UTP6_C"/>
    <property type="match status" value="1"/>
</dbReference>
<evidence type="ECO:0000259" key="8">
    <source>
        <dbReference type="Pfam" id="PF24892"/>
    </source>
</evidence>
<dbReference type="InterPro" id="IPR055347">
    <property type="entry name" value="UTP6_N"/>
</dbReference>
<keyword evidence="5" id="KW-0539">Nucleus</keyword>
<evidence type="ECO:0000256" key="2">
    <source>
        <dbReference type="ARBA" id="ARBA00010734"/>
    </source>
</evidence>
<evidence type="ECO:0000313" key="9">
    <source>
        <dbReference type="EMBL" id="BAN20997.1"/>
    </source>
</evidence>
<evidence type="ECO:0000256" key="4">
    <source>
        <dbReference type="ARBA" id="ARBA00022737"/>
    </source>
</evidence>
<feature type="domain" description="U3 small nucleolar RNA-associated protein 6 N-terminal" evidence="7">
    <location>
        <begin position="9"/>
        <end position="90"/>
    </location>
</feature>
<organism evidence="9">
    <name type="scientific">Riptortus pedestris</name>
    <name type="common">Bean bug</name>
    <dbReference type="NCBI Taxonomy" id="329032"/>
    <lineage>
        <taxon>Eukaryota</taxon>
        <taxon>Metazoa</taxon>
        <taxon>Ecdysozoa</taxon>
        <taxon>Arthropoda</taxon>
        <taxon>Hexapoda</taxon>
        <taxon>Insecta</taxon>
        <taxon>Pterygota</taxon>
        <taxon>Neoptera</taxon>
        <taxon>Paraneoptera</taxon>
        <taxon>Hemiptera</taxon>
        <taxon>Heteroptera</taxon>
        <taxon>Panheteroptera</taxon>
        <taxon>Pentatomomorpha</taxon>
        <taxon>Coreoidea</taxon>
        <taxon>Alydidae</taxon>
        <taxon>Riptortus</taxon>
    </lineage>
</organism>
<evidence type="ECO:0000256" key="6">
    <source>
        <dbReference type="SAM" id="MobiDB-lite"/>
    </source>
</evidence>
<evidence type="ECO:0000256" key="5">
    <source>
        <dbReference type="ARBA" id="ARBA00023242"/>
    </source>
</evidence>
<protein>
    <submittedName>
        <fullName evidence="9">Hepatocellular carcinoma-associated antigen</fullName>
    </submittedName>
</protein>
<dbReference type="EMBL" id="AK417782">
    <property type="protein sequence ID" value="BAN20997.1"/>
    <property type="molecule type" value="mRNA"/>
</dbReference>
<keyword evidence="4" id="KW-0677">Repeat</keyword>
<evidence type="ECO:0000256" key="3">
    <source>
        <dbReference type="ARBA" id="ARBA00022552"/>
    </source>
</evidence>
<dbReference type="SUPFAM" id="SSF48452">
    <property type="entry name" value="TPR-like"/>
    <property type="match status" value="2"/>
</dbReference>
<accession>R4WST9</accession>
<evidence type="ECO:0000256" key="1">
    <source>
        <dbReference type="ARBA" id="ARBA00004604"/>
    </source>
</evidence>
<comment type="subcellular location">
    <subcellularLocation>
        <location evidence="1">Nucleus</location>
        <location evidence="1">Nucleolus</location>
    </subcellularLocation>
</comment>
<dbReference type="InterPro" id="IPR011990">
    <property type="entry name" value="TPR-like_helical_dom_sf"/>
</dbReference>
<dbReference type="InterPro" id="IPR056907">
    <property type="entry name" value="UTP6_C"/>
</dbReference>
<comment type="similarity">
    <text evidence="2">Belongs to the UTP6 family.</text>
</comment>
<dbReference type="PANTHER" id="PTHR23271:SF1">
    <property type="entry name" value="U3 SMALL NUCLEOLAR RNA-ASSOCIATED PROTEIN 6 HOMOLOG"/>
    <property type="match status" value="1"/>
</dbReference>
<feature type="domain" description="U3 small nucleolar RNA-associated protein 6 homolog C-terminal" evidence="8">
    <location>
        <begin position="292"/>
        <end position="551"/>
    </location>
</feature>
<keyword evidence="3" id="KW-0698">rRNA processing</keyword>
<reference evidence="9" key="1">
    <citation type="journal article" date="2013" name="PLoS ONE">
        <title>Gene expression in gut symbiotic organ of stinkbug affected by extracellular bacterial symbiont.</title>
        <authorList>
            <person name="Futahashi R."/>
            <person name="Tanaka K."/>
            <person name="Tanahashi M."/>
            <person name="Nikoh N."/>
            <person name="Kikuchi Y."/>
            <person name="Lee B.L."/>
            <person name="Fukatsu T."/>
        </authorList>
    </citation>
    <scope>NUCLEOTIDE SEQUENCE</scope>
    <source>
        <tissue evidence="9">Midgut</tissue>
    </source>
</reference>
<feature type="region of interest" description="Disordered" evidence="6">
    <location>
        <begin position="580"/>
        <end position="605"/>
    </location>
</feature>
<dbReference type="GO" id="GO:0032040">
    <property type="term" value="C:small-subunit processome"/>
    <property type="evidence" value="ECO:0007669"/>
    <property type="project" value="TreeGrafter"/>
</dbReference>
<dbReference type="InterPro" id="IPR003107">
    <property type="entry name" value="HAT"/>
</dbReference>
<dbReference type="Pfam" id="PF08640">
    <property type="entry name" value="U3_assoc_6"/>
    <property type="match status" value="1"/>
</dbReference>
<dbReference type="InterPro" id="IPR013949">
    <property type="entry name" value="Utp6"/>
</dbReference>
<dbReference type="GO" id="GO:0034388">
    <property type="term" value="C:Pwp2p-containing subcomplex of 90S preribosome"/>
    <property type="evidence" value="ECO:0007669"/>
    <property type="project" value="TreeGrafter"/>
</dbReference>
<dbReference type="GO" id="GO:0000462">
    <property type="term" value="P:maturation of SSU-rRNA from tricistronic rRNA transcript (SSU-rRNA, 5.8S rRNA, LSU-rRNA)"/>
    <property type="evidence" value="ECO:0007669"/>
    <property type="project" value="InterPro"/>
</dbReference>
<dbReference type="AlphaFoldDB" id="R4WST9"/>
<sequence>MAEVVEFNIEEMIPELELMEKLQVLTKSEIRNVMRKRKQFEYRLQRISKNKDDLLRYIQFEMDLLKMIRQKILEKGLTQKKNNLEYTVINHINKLFNLAIRRFASDVRIWLSYIKFCKQVRFYTCVSRILDQLLELHGADKPSLFKLAAQWEFDECHSIERARKFIHQGLHTHKDSKMLFTEGFRLELAYAKLKLEEAAEKGKLDENGDVGGDPVLKGQLAEVIYDSAIKKINDVTFLVDLLNIAEEYKFTSTLQNKIIEGMKTKFPNEEVTWDTLARRELELGGTFKERIEKCITTYQSGLDRIHTQKMWGFYLDCVLELNEDPNTLPNFKKNCLKNAFDAAHKAEMLTERHYLMWIRKVEDVDTCKVLRWGTERLKDSIKLWSWRLRFYLSRGDEVGAVSVFREAISNPDIPDQASLWFLLLKYYQMTDPSKGENLWKEGVNNMAVGAALKGRYVEWLAVSRGILAARRAYETLAITPPFSLDLHVSMSRLEDAQPKLSLKHARMVYETALTQFGESNTDVWMWYVRFEEKYGEAKHVPQIYDRAMKTLKAHLVDVFVSEFNLNKADTFSGHRPISVPRPIGIEPMDTGSVDDSFKQPSSSLA</sequence>
<name>R4WST9_RIPPE</name>
<dbReference type="Gene3D" id="1.25.40.10">
    <property type="entry name" value="Tetratricopeptide repeat domain"/>
    <property type="match status" value="3"/>
</dbReference>